<feature type="transmembrane region" description="Helical" evidence="1">
    <location>
        <begin position="123"/>
        <end position="146"/>
    </location>
</feature>
<name>A0ABV6L1J9_9BACI</name>
<feature type="transmembrane region" description="Helical" evidence="1">
    <location>
        <begin position="6"/>
        <end position="24"/>
    </location>
</feature>
<dbReference type="Pfam" id="PF12822">
    <property type="entry name" value="ECF_trnsprt"/>
    <property type="match status" value="1"/>
</dbReference>
<dbReference type="Gene3D" id="1.10.1760.20">
    <property type="match status" value="1"/>
</dbReference>
<keyword evidence="1" id="KW-0812">Transmembrane</keyword>
<organism evidence="2 3">
    <name type="scientific">Robertmurraya beringensis</name>
    <dbReference type="NCBI Taxonomy" id="641660"/>
    <lineage>
        <taxon>Bacteria</taxon>
        <taxon>Bacillati</taxon>
        <taxon>Bacillota</taxon>
        <taxon>Bacilli</taxon>
        <taxon>Bacillales</taxon>
        <taxon>Bacillaceae</taxon>
        <taxon>Robertmurraya</taxon>
    </lineage>
</organism>
<evidence type="ECO:0000313" key="2">
    <source>
        <dbReference type="EMBL" id="MFC0478246.1"/>
    </source>
</evidence>
<evidence type="ECO:0000256" key="1">
    <source>
        <dbReference type="SAM" id="Phobius"/>
    </source>
</evidence>
<keyword evidence="1" id="KW-1133">Transmembrane helix</keyword>
<accession>A0ABV6L1J9</accession>
<evidence type="ECO:0000313" key="3">
    <source>
        <dbReference type="Proteomes" id="UP001589738"/>
    </source>
</evidence>
<feature type="transmembrane region" description="Helical" evidence="1">
    <location>
        <begin position="36"/>
        <end position="60"/>
    </location>
</feature>
<proteinExistence type="predicted"/>
<feature type="transmembrane region" description="Helical" evidence="1">
    <location>
        <begin position="72"/>
        <end position="90"/>
    </location>
</feature>
<feature type="transmembrane region" description="Helical" evidence="1">
    <location>
        <begin position="97"/>
        <end position="117"/>
    </location>
</feature>
<protein>
    <submittedName>
        <fullName evidence="2">ECF transporter S component</fullName>
    </submittedName>
</protein>
<dbReference type="InterPro" id="IPR024529">
    <property type="entry name" value="ECF_trnsprt_substrate-spec"/>
</dbReference>
<keyword evidence="1" id="KW-0472">Membrane</keyword>
<dbReference type="Proteomes" id="UP001589738">
    <property type="component" value="Unassembled WGS sequence"/>
</dbReference>
<keyword evidence="3" id="KW-1185">Reference proteome</keyword>
<sequence length="163" mass="17163">MKVEKVTWMAVFIALTVVGGMLKIPAIIGSVALDSFPAIVAAALLGGIPGAIVGGIGHMVSALIGGMPLGPMHFLIAIEMAILTWIFAYFYQKGSKWTASILFVLGNTFAAPLPFIFLISKAFYISLVPSLLIASIFNTVLAVIVAPRLASIMKPAVAGKFQK</sequence>
<dbReference type="RefSeq" id="WP_160546301.1">
    <property type="nucleotide sequence ID" value="NZ_JBHLUU010000128.1"/>
</dbReference>
<reference evidence="2 3" key="1">
    <citation type="submission" date="2024-09" db="EMBL/GenBank/DDBJ databases">
        <authorList>
            <person name="Sun Q."/>
            <person name="Mori K."/>
        </authorList>
    </citation>
    <scope>NUCLEOTIDE SEQUENCE [LARGE SCALE GENOMIC DNA]</scope>
    <source>
        <strain evidence="2 3">CGMCC 1.9126</strain>
    </source>
</reference>
<comment type="caution">
    <text evidence="2">The sequence shown here is derived from an EMBL/GenBank/DDBJ whole genome shotgun (WGS) entry which is preliminary data.</text>
</comment>
<gene>
    <name evidence="2" type="ORF">ACFFHF_23955</name>
</gene>
<dbReference type="EMBL" id="JBHLUU010000128">
    <property type="protein sequence ID" value="MFC0478246.1"/>
    <property type="molecule type" value="Genomic_DNA"/>
</dbReference>